<accession>A0A1G4ICX5</accession>
<feature type="compositionally biased region" description="Low complexity" evidence="1">
    <location>
        <begin position="1002"/>
        <end position="1013"/>
    </location>
</feature>
<proteinExistence type="predicted"/>
<keyword evidence="3" id="KW-1185">Reference proteome</keyword>
<protein>
    <submittedName>
        <fullName evidence="2">Uncharacterized protein</fullName>
    </submittedName>
</protein>
<feature type="compositionally biased region" description="Low complexity" evidence="1">
    <location>
        <begin position="323"/>
        <end position="339"/>
    </location>
</feature>
<dbReference type="VEuPathDB" id="TriTrypDB:TEOVI_000159600"/>
<dbReference type="Proteomes" id="UP000195570">
    <property type="component" value="Unassembled WGS sequence"/>
</dbReference>
<feature type="region of interest" description="Disordered" evidence="1">
    <location>
        <begin position="985"/>
        <end position="1022"/>
    </location>
</feature>
<gene>
    <name evidence="2" type="ORF">TEOVI_000159600</name>
</gene>
<evidence type="ECO:0000313" key="2">
    <source>
        <dbReference type="EMBL" id="SCU70027.1"/>
    </source>
</evidence>
<sequence length="1403" mass="154944">MFREALESVLEFIGYHSEHRGCKGSELLSFISTDVLPHYGLGQHSTMQQTVMNLLLSETDSFTVKSGGKTLSSGELTSTVLQYDSCAFCPTRALQEKTVGYSLRTATIRAAVNYACENMLFGFLRNQPGRSVIAGREDDAASRGMNASASGLSVGVRTLLRDKWLKCVFVFHRVSKVLELCVLPYFAMPVPPRQQHLQPLQSYLKRCRAHMRDSRVVIDINVVRHIVLSSPERRLVYQDALHAVFEAYGETVPGGNGRAFGRCIGRLLRAADLRVVRASITTGYRTHRVSVVVDARARLNGDGGHTECTAREGGEDGEEGNTDVSSDSGGSEDSGSADDNPGNDFIEWKSEVESAQAPLARIPNGGTGGFHVDPAFPLPLQVVKQAERNPIALELVLPRVVFYDSKNITKELYRYTTTYEERYGTIESTNALCAYGKSFTRVLQPKGWSGKHKSGYNEQLDGSLPKGVTVWAVSAVLDALNASPLRAMTLVDLVSVVDRRTLGRVLPVLQRENRVTTTGVTLPQGRRLGVLVVAGVKLTDADREELIKRHNSRWGAHSQGGKPLVRLNHIPSPGGGGESGQANSVIRLPEGSSRTARIVTKITMIRNGYSRVGLFRHSRLHLELCRVWCLHNLNPTKSLTLGQLLQEMSLSSFCIVVGVGDVDLTSYISERRCSWGTSMRHLPPTLQEHCSRSGLQSLIHSLSVLQARGLVMCDRVLRATEDVDPDELFITLAKSTGRVCEIGIDTGFDDQPDESWEYVFFPTGGPDKPQETCRAVMQYWGDCWKKVSNTKSAHDRLGAFICEAVTVEPNITDVQIFALSWLLRVDCSIMAEHLLQRLGYIRTERCARQRRGRGRGHMLSKCATAGYGHASFTRLGARPRGDLTAKSVADVIVDGLQSDELEGNLARLEAKLLGKRRETLEGYYSPYCNRVHGSMLTIVQGMLRVVQREGGTHARREASAQPKNTVVSFASPHLAAAEGLSCDDKRTSVRNAEPDDLRSVSRRLSSSIPPSSRTANRPRKEPPEVLQDIVRMILLSDEAHYDAVAAKALLAQFKVVELDNCIDWLLTFPSFRNRSSACGRLPRVELAPRCKLLHLKHAERVTHPQCVSASYAHTATVSMLFLPQSNCRRWCIPPILQPDSLLLQTAPRLIEQPFPDIRFLLSNTQEGTELSALRVPRFAPPPRTDEKKMFVTTRTGVETTCVASNIATSATTVGCISTSAAKVPTEPYPARFLLRPWKRLRYLDLLDIPVDPPPTSDQCKRARSATVTSTEEGRDDTPTLPQYPSVFHHVDGSFHVFFWRSFLFAVYALIHNSPGITEERVMQELVPSGLVSHAACKMAINFLKASLVITVRSIVQACGEVDSPFRSEASTMAGGDAAKATMKHVDCYFCTISQDGPWNVVNL</sequence>
<reference evidence="2" key="1">
    <citation type="submission" date="2016-09" db="EMBL/GenBank/DDBJ databases">
        <authorList>
            <person name="Hebert L."/>
            <person name="Moumen B."/>
        </authorList>
    </citation>
    <scope>NUCLEOTIDE SEQUENCE [LARGE SCALE GENOMIC DNA]</scope>
    <source>
        <strain evidence="2">OVI</strain>
    </source>
</reference>
<name>A0A1G4ICX5_TRYEQ</name>
<feature type="region of interest" description="Disordered" evidence="1">
    <location>
        <begin position="1254"/>
        <end position="1279"/>
    </location>
</feature>
<feature type="region of interest" description="Disordered" evidence="1">
    <location>
        <begin position="302"/>
        <end position="345"/>
    </location>
</feature>
<feature type="compositionally biased region" description="Basic and acidic residues" evidence="1">
    <location>
        <begin position="302"/>
        <end position="314"/>
    </location>
</feature>
<dbReference type="EMBL" id="CZPT02001346">
    <property type="protein sequence ID" value="SCU70027.1"/>
    <property type="molecule type" value="Genomic_DNA"/>
</dbReference>
<dbReference type="RefSeq" id="XP_067080904.1">
    <property type="nucleotide sequence ID" value="XM_067224803.1"/>
</dbReference>
<feature type="compositionally biased region" description="Basic and acidic residues" evidence="1">
    <location>
        <begin position="985"/>
        <end position="999"/>
    </location>
</feature>
<evidence type="ECO:0000256" key="1">
    <source>
        <dbReference type="SAM" id="MobiDB-lite"/>
    </source>
</evidence>
<dbReference type="GeneID" id="92375536"/>
<comment type="caution">
    <text evidence="2">The sequence shown here is derived from an EMBL/GenBank/DDBJ whole genome shotgun (WGS) entry which is preliminary data.</text>
</comment>
<evidence type="ECO:0000313" key="3">
    <source>
        <dbReference type="Proteomes" id="UP000195570"/>
    </source>
</evidence>
<organism evidence="2 3">
    <name type="scientific">Trypanosoma equiperdum</name>
    <dbReference type="NCBI Taxonomy" id="5694"/>
    <lineage>
        <taxon>Eukaryota</taxon>
        <taxon>Discoba</taxon>
        <taxon>Euglenozoa</taxon>
        <taxon>Kinetoplastea</taxon>
        <taxon>Metakinetoplastina</taxon>
        <taxon>Trypanosomatida</taxon>
        <taxon>Trypanosomatidae</taxon>
        <taxon>Trypanosoma</taxon>
    </lineage>
</organism>